<proteinExistence type="predicted"/>
<sequence length="696" mass="76483">MAHRYWRLLMTRSTSGINGWITLAGIQMRGFGGTGNLCGQGSASASHNDADAVYLFDDDTQTWWSSDEPFGASWVAYDFGAGQAVAVDALWILPALFDQAPQEMRCQWSDDGVVWHDQGAWSDLSDWVDLEWRAFTLPERTPRGTDHLQMWQSRLESGSRQPLHDGIATGRRAFWSLLRRVGVQLVQPRADGVTRMARLGQGFRLLSRDPTRSARNGWWRLLGDGVPRIPPWPEITLDGQRLVLESASLSWSPDQVAWRARLVPARDGGGIEPGLEQTVTLGWAGISFRMLLLDKGRHLTESGRMERAWILLGVAARHGAPFAPPRAWSWEHPVTARTAVEEALGEAVIWGLPDWLLPAFRLRADQETPLGIAARIASAVGGEIRSRADGVLELAPRHPHPLPDWERITPTHELDAGDDLLELREMGISGTRINRVTVRAEADELQKPGIWLEVDPLAIPAGGPEPDQTVRVLAMASPGVTLDGLSASSGDWMPGETVTRGRTELLRFENRRRAVLSRPASRIESVVWMGADLGALTLEPDGRTVTATETGVAVARVLVTLADARCHPLKVPARVAGADDFSMLLVARGVETLQPGHALVMTRAGGPPWREREIVSPLLTDTRARRVRAEAELDAGEPLREIRLSLVHRPEILPGELIEVRDGWRGGGYRAVVRGVTHEVDGSGARTRLEVVGRAG</sequence>
<reference evidence="1 2" key="1">
    <citation type="submission" date="2024-09" db="EMBL/GenBank/DDBJ databases">
        <title>Draft genome sequence of Candidatus Magnetaquicoccaceae bacterium FCR-1.</title>
        <authorList>
            <person name="Shimoshige H."/>
            <person name="Shimamura S."/>
            <person name="Taoka A."/>
            <person name="Kobayashi H."/>
            <person name="Maekawa T."/>
        </authorList>
    </citation>
    <scope>NUCLEOTIDE SEQUENCE [LARGE SCALE GENOMIC DNA]</scope>
    <source>
        <strain evidence="1 2">FCR-1</strain>
    </source>
</reference>
<gene>
    <name evidence="1" type="ORF">SIID45300_00093</name>
</gene>
<dbReference type="Gene3D" id="2.60.120.260">
    <property type="entry name" value="Galactose-binding domain-like"/>
    <property type="match status" value="1"/>
</dbReference>
<comment type="caution">
    <text evidence="1">The sequence shown here is derived from an EMBL/GenBank/DDBJ whole genome shotgun (WGS) entry which is preliminary data.</text>
</comment>
<dbReference type="RefSeq" id="WP_420903507.1">
    <property type="nucleotide sequence ID" value="NZ_BAAFGK010000001.1"/>
</dbReference>
<name>A0ABQ0C4I9_9PROT</name>
<keyword evidence="2" id="KW-1185">Reference proteome</keyword>
<accession>A0ABQ0C4I9</accession>
<dbReference type="SUPFAM" id="SSF49785">
    <property type="entry name" value="Galactose-binding domain-like"/>
    <property type="match status" value="1"/>
</dbReference>
<dbReference type="InterPro" id="IPR008979">
    <property type="entry name" value="Galactose-bd-like_sf"/>
</dbReference>
<protein>
    <recommendedName>
        <fullName evidence="3">F5/8 type C domain-containing protein</fullName>
    </recommendedName>
</protein>
<organism evidence="1 2">
    <name type="scientific">Candidatus Magnetaquiglobus chichijimensis</name>
    <dbReference type="NCBI Taxonomy" id="3141448"/>
    <lineage>
        <taxon>Bacteria</taxon>
        <taxon>Pseudomonadati</taxon>
        <taxon>Pseudomonadota</taxon>
        <taxon>Magnetococcia</taxon>
        <taxon>Magnetococcales</taxon>
        <taxon>Candidatus Magnetaquicoccaceae</taxon>
        <taxon>Candidatus Magnetaquiglobus</taxon>
    </lineage>
</organism>
<evidence type="ECO:0000313" key="1">
    <source>
        <dbReference type="EMBL" id="GAB0055796.1"/>
    </source>
</evidence>
<evidence type="ECO:0008006" key="3">
    <source>
        <dbReference type="Google" id="ProtNLM"/>
    </source>
</evidence>
<evidence type="ECO:0000313" key="2">
    <source>
        <dbReference type="Proteomes" id="UP001628193"/>
    </source>
</evidence>
<dbReference type="Proteomes" id="UP001628193">
    <property type="component" value="Unassembled WGS sequence"/>
</dbReference>
<dbReference type="EMBL" id="BAAFGK010000001">
    <property type="protein sequence ID" value="GAB0055796.1"/>
    <property type="molecule type" value="Genomic_DNA"/>
</dbReference>